<evidence type="ECO:0000313" key="4">
    <source>
        <dbReference type="Proteomes" id="UP000095210"/>
    </source>
</evidence>
<dbReference type="SUPFAM" id="SSF53474">
    <property type="entry name" value="alpha/beta-Hydrolases"/>
    <property type="match status" value="1"/>
</dbReference>
<dbReference type="KEGG" id="ahm:TL08_09205"/>
<name>A0AAC9MY96_9PSEU</name>
<evidence type="ECO:0000259" key="1">
    <source>
        <dbReference type="Pfam" id="PF00561"/>
    </source>
</evidence>
<dbReference type="Gene3D" id="3.40.50.1820">
    <property type="entry name" value="alpha/beta hydrolase"/>
    <property type="match status" value="1"/>
</dbReference>
<protein>
    <submittedName>
        <fullName evidence="3">Alpha/beta hydrolase family protein</fullName>
    </submittedName>
</protein>
<dbReference type="RefSeq" id="WP_069848126.1">
    <property type="nucleotide sequence ID" value="NZ_CP014859.1"/>
</dbReference>
<feature type="domain" description="AB hydrolase-1" evidence="1">
    <location>
        <begin position="80"/>
        <end position="207"/>
    </location>
</feature>
<dbReference type="InterPro" id="IPR000073">
    <property type="entry name" value="AB_hydrolase_1"/>
</dbReference>
<dbReference type="PANTHER" id="PTHR43798">
    <property type="entry name" value="MONOACYLGLYCEROL LIPASE"/>
    <property type="match status" value="1"/>
</dbReference>
<organism evidence="3 4">
    <name type="scientific">Actinoalloteichus hymeniacidonis</name>
    <dbReference type="NCBI Taxonomy" id="340345"/>
    <lineage>
        <taxon>Bacteria</taxon>
        <taxon>Bacillati</taxon>
        <taxon>Actinomycetota</taxon>
        <taxon>Actinomycetes</taxon>
        <taxon>Pseudonocardiales</taxon>
        <taxon>Pseudonocardiaceae</taxon>
        <taxon>Actinoalloteichus</taxon>
    </lineage>
</organism>
<dbReference type="Pfam" id="PF08386">
    <property type="entry name" value="Abhydrolase_4"/>
    <property type="match status" value="1"/>
</dbReference>
<accession>A0AAC9MY96</accession>
<reference evidence="4" key="1">
    <citation type="submission" date="2016-03" db="EMBL/GenBank/DDBJ databases">
        <title>Complete genome sequence of the type strain Actinoalloteichus hymeniacidonis DSM 45092.</title>
        <authorList>
            <person name="Schaffert L."/>
            <person name="Albersmeier A."/>
            <person name="Winkler A."/>
            <person name="Kalinowski J."/>
            <person name="Zotchev S."/>
            <person name="Ruckert C."/>
        </authorList>
    </citation>
    <scope>NUCLEOTIDE SEQUENCE [LARGE SCALE GENOMIC DNA]</scope>
    <source>
        <strain evidence="4">HPA177(T) (DSM 45092(T))</strain>
    </source>
</reference>
<keyword evidence="4" id="KW-1185">Reference proteome</keyword>
<dbReference type="InterPro" id="IPR029058">
    <property type="entry name" value="AB_hydrolase_fold"/>
</dbReference>
<dbReference type="Proteomes" id="UP000095210">
    <property type="component" value="Chromosome"/>
</dbReference>
<dbReference type="GO" id="GO:0016020">
    <property type="term" value="C:membrane"/>
    <property type="evidence" value="ECO:0007669"/>
    <property type="project" value="TreeGrafter"/>
</dbReference>
<dbReference type="GO" id="GO:0016787">
    <property type="term" value="F:hydrolase activity"/>
    <property type="evidence" value="ECO:0007669"/>
    <property type="project" value="UniProtKB-KW"/>
</dbReference>
<feature type="domain" description="Peptidase S33 tripeptidyl aminopeptidase-like C-terminal" evidence="2">
    <location>
        <begin position="368"/>
        <end position="466"/>
    </location>
</feature>
<keyword evidence="3" id="KW-0378">Hydrolase</keyword>
<sequence length="613" mass="65255">MGAVSVALLSATTGLAGATANGDPGEHGPIASHECAQATEPCDGDLLVPLNWADPHGEQIEVGFHWIPRADQEVPADGTVFFHGGGSGQAIAAAESYAAVLGPVLEHKNLLLMDARGWGESSPLFCEDIDMTRPETVAPCAEVLGERQQWFTSDQTVQDLDAVRAALGVDRMLLFGNSYGTVFAQGYAARFAGHVEAVLLDSPMVIQDDGYVHSHFHHDFYVAAREVLGELCAESAACRVMGREPVELLDTVVTSLRTEPDPIVTPAALFNLVTTWLFDAAVGTEITAALSSLDAGDPAPLRRIVAAGAAMQTPPDPEQAAVLTMLCGTGATPWDRLADAEVRAEQLDEFYRKTGVLEPFTSAEIQPNSAQRCVDWPTHREAPVVPPGIAFPAMPVLVMVGRLDTATPVANARAVAARFPDAELVEVPFGNHADSLGGASPHTTCTRELGREFLLDPQRPVGAHDCDGRAYVPYGSFPRAAADLPGVRGGPEEHRDRVTAGVATAADAALRLHPASRMAPFAPELPGLRGGKLAYDFVERTVELADVRFVHDVAVDGEIIVDSEHRARATLVVTDHHGGYELDLAWSLLGRTADQRVDAVVDGVPFTLAVPRF</sequence>
<dbReference type="Pfam" id="PF00561">
    <property type="entry name" value="Abhydrolase_1"/>
    <property type="match status" value="1"/>
</dbReference>
<dbReference type="AlphaFoldDB" id="A0AAC9MY96"/>
<evidence type="ECO:0000313" key="3">
    <source>
        <dbReference type="EMBL" id="AOS62656.1"/>
    </source>
</evidence>
<dbReference type="InterPro" id="IPR013595">
    <property type="entry name" value="Pept_S33_TAP-like_C"/>
</dbReference>
<dbReference type="PANTHER" id="PTHR43798:SF27">
    <property type="entry name" value="HYDROLASE ALPHA_BETA HYDROLASE FOLD FAMILY"/>
    <property type="match status" value="1"/>
</dbReference>
<proteinExistence type="predicted"/>
<gene>
    <name evidence="3" type="ORF">TL08_09205</name>
</gene>
<evidence type="ECO:0000259" key="2">
    <source>
        <dbReference type="Pfam" id="PF08386"/>
    </source>
</evidence>
<dbReference type="EMBL" id="CP014859">
    <property type="protein sequence ID" value="AOS62656.1"/>
    <property type="molecule type" value="Genomic_DNA"/>
</dbReference>
<dbReference type="InterPro" id="IPR050266">
    <property type="entry name" value="AB_hydrolase_sf"/>
</dbReference>